<dbReference type="EMBL" id="LJOW01000020">
    <property type="protein sequence ID" value="OBQ44567.1"/>
    <property type="molecule type" value="Genomic_DNA"/>
</dbReference>
<feature type="region of interest" description="Disordered" evidence="1">
    <location>
        <begin position="1"/>
        <end position="85"/>
    </location>
</feature>
<feature type="compositionally biased region" description="Basic residues" evidence="1">
    <location>
        <begin position="49"/>
        <end position="60"/>
    </location>
</feature>
<feature type="compositionally biased region" description="Basic and acidic residues" evidence="1">
    <location>
        <begin position="1"/>
        <end position="12"/>
    </location>
</feature>
<accession>A0A1B7X5C4</accession>
<dbReference type="AlphaFoldDB" id="A0A1B7X5C4"/>
<evidence type="ECO:0000256" key="1">
    <source>
        <dbReference type="SAM" id="MobiDB-lite"/>
    </source>
</evidence>
<dbReference type="Pfam" id="PF19846">
    <property type="entry name" value="DUF6321"/>
    <property type="match status" value="1"/>
</dbReference>
<organism evidence="3 4">
    <name type="scientific">Aphanizomenon flos-aquae WA102</name>
    <dbReference type="NCBI Taxonomy" id="1710896"/>
    <lineage>
        <taxon>Bacteria</taxon>
        <taxon>Bacillati</taxon>
        <taxon>Cyanobacteriota</taxon>
        <taxon>Cyanophyceae</taxon>
        <taxon>Nostocales</taxon>
        <taxon>Aphanizomenonaceae</taxon>
        <taxon>Aphanizomenon</taxon>
    </lineage>
</organism>
<dbReference type="Proteomes" id="UP000092093">
    <property type="component" value="Unassembled WGS sequence"/>
</dbReference>
<evidence type="ECO:0000259" key="2">
    <source>
        <dbReference type="Pfam" id="PF19846"/>
    </source>
</evidence>
<dbReference type="InterPro" id="IPR046284">
    <property type="entry name" value="DUF6321"/>
</dbReference>
<name>A0A1B7X5C4_APHFL</name>
<gene>
    <name evidence="3" type="ORF">AN484_06690</name>
</gene>
<comment type="caution">
    <text evidence="3">The sequence shown here is derived from an EMBL/GenBank/DDBJ whole genome shotgun (WGS) entry which is preliminary data.</text>
</comment>
<feature type="domain" description="DUF6321" evidence="2">
    <location>
        <begin position="10"/>
        <end position="83"/>
    </location>
</feature>
<protein>
    <recommendedName>
        <fullName evidence="2">DUF6321 domain-containing protein</fullName>
    </recommendedName>
</protein>
<feature type="compositionally biased region" description="Basic and acidic residues" evidence="1">
    <location>
        <begin position="63"/>
        <end position="73"/>
    </location>
</feature>
<reference evidence="3 4" key="1">
    <citation type="submission" date="2015-09" db="EMBL/GenBank/DDBJ databases">
        <title>Aphanizomenon flos-aquae WA102.</title>
        <authorList>
            <person name="Driscoll C."/>
        </authorList>
    </citation>
    <scope>NUCLEOTIDE SEQUENCE [LARGE SCALE GENOMIC DNA]</scope>
    <source>
        <strain evidence="3">WA102</strain>
    </source>
</reference>
<evidence type="ECO:0000313" key="4">
    <source>
        <dbReference type="Proteomes" id="UP000092093"/>
    </source>
</evidence>
<evidence type="ECO:0000313" key="3">
    <source>
        <dbReference type="EMBL" id="OBQ44567.1"/>
    </source>
</evidence>
<sequence>MTQAWTRKEGKNPKGGLNAKGRASYNKATGGNLKPPAPNPKTEKDAARRKSFCSRMKGMKSKLTSEKTKRDPNSRINKSLRAWNC</sequence>
<proteinExistence type="predicted"/>